<gene>
    <name evidence="2" type="ORF">PXEA_LOCUS26488</name>
</gene>
<comment type="caution">
    <text evidence="2">The sequence shown here is derived from an EMBL/GenBank/DDBJ whole genome shotgun (WGS) entry which is preliminary data.</text>
</comment>
<dbReference type="Proteomes" id="UP000784294">
    <property type="component" value="Unassembled WGS sequence"/>
</dbReference>
<feature type="domain" description="Helix-turn-helix" evidence="1">
    <location>
        <begin position="72"/>
        <end position="126"/>
    </location>
</feature>
<organism evidence="2 3">
    <name type="scientific">Protopolystoma xenopodis</name>
    <dbReference type="NCBI Taxonomy" id="117903"/>
    <lineage>
        <taxon>Eukaryota</taxon>
        <taxon>Metazoa</taxon>
        <taxon>Spiralia</taxon>
        <taxon>Lophotrochozoa</taxon>
        <taxon>Platyhelminthes</taxon>
        <taxon>Monogenea</taxon>
        <taxon>Polyopisthocotylea</taxon>
        <taxon>Polystomatidea</taxon>
        <taxon>Polystomatidae</taxon>
        <taxon>Protopolystoma</taxon>
    </lineage>
</organism>
<proteinExistence type="predicted"/>
<sequence length="139" mass="16867">MRYLDYYFALWSHEREKLEEFLKFVNQIDGKIQFTMEVDEGKRLPFLDVEVIRFNGTLKKKLFRKKSYAGVMLNFRSHHNYRLKIGILSSMIIRSLRLTNVDFWDEELDKLTRIFLDNSYQIEVIKMKHTGHEKPMAER</sequence>
<dbReference type="EMBL" id="CAAALY010245081">
    <property type="protein sequence ID" value="VEL33048.1"/>
    <property type="molecule type" value="Genomic_DNA"/>
</dbReference>
<accession>A0A3S5FFP4</accession>
<dbReference type="PANTHER" id="PTHR21301">
    <property type="entry name" value="REVERSE TRANSCRIPTASE"/>
    <property type="match status" value="1"/>
</dbReference>
<evidence type="ECO:0000259" key="1">
    <source>
        <dbReference type="Pfam" id="PF26215"/>
    </source>
</evidence>
<keyword evidence="3" id="KW-1185">Reference proteome</keyword>
<dbReference type="AlphaFoldDB" id="A0A3S5FFP4"/>
<name>A0A3S5FFP4_9PLAT</name>
<dbReference type="PANTHER" id="PTHR21301:SF10">
    <property type="entry name" value="REVERSE TRANSCRIPTASE DOMAIN-CONTAINING PROTEIN"/>
    <property type="match status" value="1"/>
</dbReference>
<evidence type="ECO:0000313" key="3">
    <source>
        <dbReference type="Proteomes" id="UP000784294"/>
    </source>
</evidence>
<reference evidence="2" key="1">
    <citation type="submission" date="2018-11" db="EMBL/GenBank/DDBJ databases">
        <authorList>
            <consortium name="Pathogen Informatics"/>
        </authorList>
    </citation>
    <scope>NUCLEOTIDE SEQUENCE</scope>
</reference>
<protein>
    <recommendedName>
        <fullName evidence="1">Helix-turn-helix domain-containing protein</fullName>
    </recommendedName>
</protein>
<evidence type="ECO:0000313" key="2">
    <source>
        <dbReference type="EMBL" id="VEL33048.1"/>
    </source>
</evidence>
<dbReference type="OrthoDB" id="10018421at2759"/>
<dbReference type="Pfam" id="PF26215">
    <property type="entry name" value="HTH_animal"/>
    <property type="match status" value="1"/>
</dbReference>
<dbReference type="InterPro" id="IPR058912">
    <property type="entry name" value="HTH_animal"/>
</dbReference>